<comment type="similarity">
    <text evidence="1">Belongs to the 4-hydroxybenzoyl-CoA thioesterase family.</text>
</comment>
<dbReference type="SUPFAM" id="SSF54637">
    <property type="entry name" value="Thioesterase/thiol ester dehydrase-isomerase"/>
    <property type="match status" value="1"/>
</dbReference>
<dbReference type="Pfam" id="PF13279">
    <property type="entry name" value="4HBT_2"/>
    <property type="match status" value="1"/>
</dbReference>
<dbReference type="InterPro" id="IPR050563">
    <property type="entry name" value="4-hydroxybenzoyl-CoA_TE"/>
</dbReference>
<dbReference type="Gene3D" id="3.10.129.10">
    <property type="entry name" value="Hotdog Thioesterase"/>
    <property type="match status" value="1"/>
</dbReference>
<dbReference type="Proteomes" id="UP000003412">
    <property type="component" value="Chromosome"/>
</dbReference>
<dbReference type="PANTHER" id="PTHR31793">
    <property type="entry name" value="4-HYDROXYBENZOYL-COA THIOESTERASE FAMILY MEMBER"/>
    <property type="match status" value="1"/>
</dbReference>
<evidence type="ECO:0000256" key="2">
    <source>
        <dbReference type="ARBA" id="ARBA00022801"/>
    </source>
</evidence>
<dbReference type="PIRSF" id="PIRSF003230">
    <property type="entry name" value="YbgC"/>
    <property type="match status" value="1"/>
</dbReference>
<evidence type="ECO:0000256" key="1">
    <source>
        <dbReference type="ARBA" id="ARBA00005953"/>
    </source>
</evidence>
<dbReference type="InterPro" id="IPR029069">
    <property type="entry name" value="HotDog_dom_sf"/>
</dbReference>
<evidence type="ECO:0000313" key="4">
    <source>
        <dbReference type="Proteomes" id="UP000003412"/>
    </source>
</evidence>
<evidence type="ECO:0000313" key="3">
    <source>
        <dbReference type="EMBL" id="EFR87902.1"/>
    </source>
</evidence>
<sequence length="140" mass="16438">GMEIAETTIEVRYAETDQMGVVYHNNYLVWMEIGRTRLIEKLGFRYFDMEEAGYLSPVLDVHIHYGKPLRYGQKAVVKTWIKGYDGLRVTYGYEICYEDTNEVAITGETEHVCVTKEDFRPVSLRRTFPNWHEAYLKALE</sequence>
<protein>
    <submittedName>
        <fullName evidence="3">4-hydroxybenzoyl-CoA thioesterase family protein</fullName>
    </submittedName>
</protein>
<dbReference type="EMBL" id="ADXF01000589">
    <property type="protein sequence ID" value="EFR87902.1"/>
    <property type="molecule type" value="Genomic_DNA"/>
</dbReference>
<keyword evidence="4" id="KW-1185">Reference proteome</keyword>
<comment type="caution">
    <text evidence="3">The sequence shown here is derived from an EMBL/GenBank/DDBJ whole genome shotgun (WGS) entry which is preliminary data.</text>
</comment>
<feature type="non-terminal residue" evidence="3">
    <location>
        <position position="1"/>
    </location>
</feature>
<keyword evidence="2" id="KW-0378">Hydrolase</keyword>
<reference evidence="3 4" key="1">
    <citation type="journal article" date="2010" name="Microbiol. Resour. Announc.">
        <title>Comparative genomics of the bacterial genus Listeria: Genome evolution is characterized by limited gene acquisition and limited gene loss.</title>
        <authorList>
            <person name="den Bakker H.C."/>
            <person name="Cummings C.A."/>
            <person name="Ferreira V."/>
            <person name="Vatta P."/>
            <person name="Orsi R.H."/>
            <person name="Degoricija L."/>
            <person name="Barker M."/>
            <person name="Petrauskene O."/>
            <person name="Furtado M.R."/>
            <person name="Wiedmann M."/>
        </authorList>
    </citation>
    <scope>NUCLEOTIDE SEQUENCE [LARGE SCALE GENOMIC DNA]</scope>
    <source>
        <strain evidence="3 4">FSL S4-120</strain>
    </source>
</reference>
<dbReference type="PANTHER" id="PTHR31793:SF27">
    <property type="entry name" value="NOVEL THIOESTERASE SUPERFAMILY DOMAIN AND SAPOSIN A-TYPE DOMAIN CONTAINING PROTEIN (0610012H03RIK)"/>
    <property type="match status" value="1"/>
</dbReference>
<accession>A0ABN0BXS8</accession>
<gene>
    <name evidence="3" type="ORF">NT05LM_1520a</name>
</gene>
<proteinExistence type="inferred from homology"/>
<name>A0ABN0BXS8_9LIST</name>
<dbReference type="CDD" id="cd00586">
    <property type="entry name" value="4HBT"/>
    <property type="match status" value="1"/>
</dbReference>
<organism evidence="3 4">
    <name type="scientific">Listeria marthii FSL S4-120</name>
    <dbReference type="NCBI Taxonomy" id="702457"/>
    <lineage>
        <taxon>Bacteria</taxon>
        <taxon>Bacillati</taxon>
        <taxon>Bacillota</taxon>
        <taxon>Bacilli</taxon>
        <taxon>Bacillales</taxon>
        <taxon>Listeriaceae</taxon>
        <taxon>Listeria</taxon>
    </lineage>
</organism>
<dbReference type="InterPro" id="IPR006684">
    <property type="entry name" value="YbgC/YbaW"/>
</dbReference>
<dbReference type="NCBIfam" id="TIGR00051">
    <property type="entry name" value="YbgC/FadM family acyl-CoA thioesterase"/>
    <property type="match status" value="1"/>
</dbReference>